<evidence type="ECO:0000259" key="5">
    <source>
        <dbReference type="Pfam" id="PF04413"/>
    </source>
</evidence>
<keyword evidence="4" id="KW-0472">Membrane</keyword>
<reference evidence="6 7" key="1">
    <citation type="journal article" date="2018" name="Environ. Microbiol.">
        <title>Ecological and genomic features of two widespread freshwater picocyanobacteria.</title>
        <authorList>
            <person name="Cabello-Yeves P.J."/>
            <person name="Picazo A."/>
            <person name="Camacho A."/>
            <person name="Callieri C."/>
            <person name="Rosselli R."/>
            <person name="Roda-Garcia J.J."/>
            <person name="Coutinho F.H."/>
            <person name="Rodriguez-Valera F."/>
        </authorList>
    </citation>
    <scope>NUCLEOTIDE SEQUENCE [LARGE SCALE GENOMIC DNA]</scope>
    <source>
        <strain evidence="6 7">Tous</strain>
    </source>
</reference>
<feature type="site" description="Transition state stabilizer" evidence="3">
    <location>
        <position position="212"/>
    </location>
</feature>
<dbReference type="InterPro" id="IPR039901">
    <property type="entry name" value="Kdotransferase"/>
</dbReference>
<evidence type="ECO:0000256" key="3">
    <source>
        <dbReference type="PIRSR" id="PIRSR639901-2"/>
    </source>
</evidence>
<organism evidence="6 7">
    <name type="scientific">Cyanobium usitatum str. Tous</name>
    <dbReference type="NCBI Taxonomy" id="2116684"/>
    <lineage>
        <taxon>Bacteria</taxon>
        <taxon>Bacillati</taxon>
        <taxon>Cyanobacteriota</taxon>
        <taxon>Cyanophyceae</taxon>
        <taxon>Synechococcales</taxon>
        <taxon>Prochlorococcaceae</taxon>
        <taxon>Cyanobium</taxon>
    </lineage>
</organism>
<accession>A0A2P7MUV8</accession>
<evidence type="ECO:0000313" key="7">
    <source>
        <dbReference type="Proteomes" id="UP000243002"/>
    </source>
</evidence>
<keyword evidence="4" id="KW-0448">Lipopolysaccharide biosynthesis</keyword>
<dbReference type="GO" id="GO:0043842">
    <property type="term" value="F:Kdo transferase activity"/>
    <property type="evidence" value="ECO:0007669"/>
    <property type="project" value="UniProtKB-EC"/>
</dbReference>
<protein>
    <recommendedName>
        <fullName evidence="4">3-deoxy-D-manno-octulosonic acid transferase</fullName>
        <shortName evidence="4">Kdo transferase</shortName>
        <ecNumber evidence="4">2.4.99.12</ecNumber>
    </recommendedName>
    <alternativeName>
        <fullName evidence="4">Lipid IV(A) 3-deoxy-D-manno-octulosonic acid transferase</fullName>
    </alternativeName>
</protein>
<comment type="caution">
    <text evidence="6">The sequence shown here is derived from an EMBL/GenBank/DDBJ whole genome shotgun (WGS) entry which is preliminary data.</text>
</comment>
<feature type="site" description="Transition state stabilizer" evidence="3">
    <location>
        <position position="140"/>
    </location>
</feature>
<dbReference type="Proteomes" id="UP000243002">
    <property type="component" value="Unassembled WGS sequence"/>
</dbReference>
<evidence type="ECO:0000256" key="4">
    <source>
        <dbReference type="RuleBase" id="RU365103"/>
    </source>
</evidence>
<dbReference type="GO" id="GO:0009245">
    <property type="term" value="P:lipid A biosynthetic process"/>
    <property type="evidence" value="ECO:0007669"/>
    <property type="project" value="TreeGrafter"/>
</dbReference>
<comment type="pathway">
    <text evidence="4">Bacterial outer membrane biogenesis; LPS core biosynthesis.</text>
</comment>
<dbReference type="InterPro" id="IPR007507">
    <property type="entry name" value="Glycos_transf_N"/>
</dbReference>
<dbReference type="InterPro" id="IPR038107">
    <property type="entry name" value="Glycos_transf_N_sf"/>
</dbReference>
<dbReference type="AlphaFoldDB" id="A0A2P7MUV8"/>
<keyword evidence="7" id="KW-1185">Reference proteome</keyword>
<comment type="catalytic activity">
    <reaction evidence="4">
        <text>lipid IVA (E. coli) + CMP-3-deoxy-beta-D-manno-octulosonate = alpha-Kdo-(2-&gt;6)-lipid IVA (E. coli) + CMP + H(+)</text>
        <dbReference type="Rhea" id="RHEA:28066"/>
        <dbReference type="ChEBI" id="CHEBI:15378"/>
        <dbReference type="ChEBI" id="CHEBI:58603"/>
        <dbReference type="ChEBI" id="CHEBI:60364"/>
        <dbReference type="ChEBI" id="CHEBI:60377"/>
        <dbReference type="ChEBI" id="CHEBI:85987"/>
        <dbReference type="EC" id="2.4.99.12"/>
    </reaction>
</comment>
<dbReference type="PANTHER" id="PTHR42755:SF1">
    <property type="entry name" value="3-DEOXY-D-MANNO-OCTULOSONIC ACID TRANSFERASE, MITOCHONDRIAL-RELATED"/>
    <property type="match status" value="1"/>
</dbReference>
<proteinExistence type="inferred from homology"/>
<dbReference type="EC" id="2.4.99.12" evidence="4"/>
<comment type="similarity">
    <text evidence="4">Belongs to the glycosyltransferase group 1 family.</text>
</comment>
<dbReference type="Gene3D" id="3.40.50.11720">
    <property type="entry name" value="3-Deoxy-D-manno-octulosonic-acid transferase, N-terminal domain"/>
    <property type="match status" value="1"/>
</dbReference>
<dbReference type="Gene3D" id="3.40.50.2000">
    <property type="entry name" value="Glycogen Phosphorylase B"/>
    <property type="match status" value="1"/>
</dbReference>
<dbReference type="GO" id="GO:0005886">
    <property type="term" value="C:plasma membrane"/>
    <property type="evidence" value="ECO:0007669"/>
    <property type="project" value="UniProtKB-SubCell"/>
</dbReference>
<dbReference type="UniPathway" id="UPA00958"/>
<keyword evidence="1 4" id="KW-0808">Transferase</keyword>
<dbReference type="GO" id="GO:0009244">
    <property type="term" value="P:lipopolysaccharide core region biosynthetic process"/>
    <property type="evidence" value="ECO:0007669"/>
    <property type="project" value="UniProtKB-UniRule"/>
</dbReference>
<evidence type="ECO:0000256" key="1">
    <source>
        <dbReference type="ARBA" id="ARBA00022679"/>
    </source>
</evidence>
<feature type="domain" description="3-deoxy-D-manno-octulosonic-acid transferase N-terminal" evidence="5">
    <location>
        <begin position="43"/>
        <end position="214"/>
    </location>
</feature>
<dbReference type="PANTHER" id="PTHR42755">
    <property type="entry name" value="3-DEOXY-MANNO-OCTULOSONATE CYTIDYLYLTRANSFERASE"/>
    <property type="match status" value="1"/>
</dbReference>
<gene>
    <name evidence="6" type="ORF">C7K55_08195</name>
</gene>
<evidence type="ECO:0000256" key="2">
    <source>
        <dbReference type="PIRSR" id="PIRSR639901-1"/>
    </source>
</evidence>
<evidence type="ECO:0000313" key="6">
    <source>
        <dbReference type="EMBL" id="PSJ04987.1"/>
    </source>
</evidence>
<comment type="function">
    <text evidence="4">Involved in lipopolysaccharide (LPS) biosynthesis. Catalyzes the transfer of 3-deoxy-D-manno-octulosonate (Kdo) residue(s) from CMP-Kdo to lipid IV(A), the tetraacyldisaccharide-1,4'-bisphosphate precursor of lipid A.</text>
</comment>
<name>A0A2P7MUV8_9CYAN</name>
<keyword evidence="4" id="KW-1003">Cell membrane</keyword>
<sequence>MPVKRAKAWLLLGIYRLLSLGLTPFWLVLLLVRLAQAKEDPRRLGERLGWPSRRRPAGPLLWFHAASVGELNSLLPLLRALDQVVGAPVLLVTTVTRTSAALAGRVLPPAAIHQYVPIDHWLALLPFRCYWRPCLGVLAEAELWPELVQAMPHLHLINARMSQRSYLRHRRFPVYAGWLLARVEVCLAQSQDDAERFRRLGARDVRALGSTKLDADPPPVNSVHLELVQQVFAGRSVLLLASSHASEERQWLEAWVENKLTQRPFGLLLAPRHPQRAQEVLAQARELGLSAALWSDLAGGGLAPNPDLLVADVIGEMGTWISAAAVVVMGGSFYSQGRALGGQNPLEPVALGRPVLCGPDMANFSDLLEPLVAAGCLQQCADVAATLAAALPQLVQPLPRGHGEGLRLRGPSQLLASLLLKRCNL</sequence>
<comment type="subcellular location">
    <subcellularLocation>
        <location evidence="4">Cell membrane</location>
    </subcellularLocation>
</comment>
<dbReference type="Pfam" id="PF04413">
    <property type="entry name" value="Glycos_transf_N"/>
    <property type="match status" value="1"/>
</dbReference>
<dbReference type="EMBL" id="PXXO01000008">
    <property type="protein sequence ID" value="PSJ04987.1"/>
    <property type="molecule type" value="Genomic_DNA"/>
</dbReference>
<dbReference type="RefSeq" id="WP_106632251.1">
    <property type="nucleotide sequence ID" value="NZ_PXXO01000008.1"/>
</dbReference>
<feature type="active site" description="Proton acceptor" evidence="2">
    <location>
        <position position="70"/>
    </location>
</feature>